<keyword evidence="5" id="KW-1185">Reference proteome</keyword>
<sequence length="309" mass="33893">MADPDPREPGASDDSRTTDSGHPYTDGGAATDGSDEERSAGPDGGGNGDEDGNLTEDELRRQVEERYDFDNFGPEDMAEMSPEEWDVAFDADTWITGDELLERVEAELKTRIADRDVFAVLEYAEVDGQRSLVAYSDTDYAVVYPDGAVEGRGTVVRDIKPTVALCSMDDYEVAEPPERWQLPDPEEVPESGSELGNWMLQLLAGTQLLVGLGALVVWPIVGARDNLILLAAGLGFVFIGLVLFTMVANARLSEKFRVEEYRQRLRSIGTASDERPEFLPIDDEAFETAAERPSIGDESRPIDNDTHGP</sequence>
<dbReference type="InterPro" id="IPR055743">
    <property type="entry name" value="DUF7319"/>
</dbReference>
<keyword evidence="2" id="KW-1133">Transmembrane helix</keyword>
<proteinExistence type="predicted"/>
<evidence type="ECO:0000313" key="4">
    <source>
        <dbReference type="EMBL" id="MCU4974563.1"/>
    </source>
</evidence>
<feature type="compositionally biased region" description="Basic and acidic residues" evidence="1">
    <location>
        <begin position="1"/>
        <end position="19"/>
    </location>
</feature>
<dbReference type="EMBL" id="JAOPKB010000012">
    <property type="protein sequence ID" value="MCU4974563.1"/>
    <property type="molecule type" value="Genomic_DNA"/>
</dbReference>
<dbReference type="Proteomes" id="UP001320972">
    <property type="component" value="Unassembled WGS sequence"/>
</dbReference>
<feature type="region of interest" description="Disordered" evidence="1">
    <location>
        <begin position="1"/>
        <end position="62"/>
    </location>
</feature>
<evidence type="ECO:0000256" key="2">
    <source>
        <dbReference type="SAM" id="Phobius"/>
    </source>
</evidence>
<evidence type="ECO:0000256" key="1">
    <source>
        <dbReference type="SAM" id="MobiDB-lite"/>
    </source>
</evidence>
<evidence type="ECO:0000313" key="5">
    <source>
        <dbReference type="Proteomes" id="UP001320972"/>
    </source>
</evidence>
<evidence type="ECO:0000259" key="3">
    <source>
        <dbReference type="Pfam" id="PF24003"/>
    </source>
</evidence>
<keyword evidence="2" id="KW-0812">Transmembrane</keyword>
<organism evidence="4 5">
    <name type="scientific">Natronoglomus mannanivorans</name>
    <dbReference type="NCBI Taxonomy" id="2979990"/>
    <lineage>
        <taxon>Archaea</taxon>
        <taxon>Methanobacteriati</taxon>
        <taxon>Methanobacteriota</taxon>
        <taxon>Stenosarchaea group</taxon>
        <taxon>Halobacteria</taxon>
        <taxon>Halobacteriales</taxon>
        <taxon>Natrialbaceae</taxon>
        <taxon>Natronoglomus</taxon>
    </lineage>
</organism>
<feature type="domain" description="DUF7319" evidence="3">
    <location>
        <begin position="80"/>
        <end position="283"/>
    </location>
</feature>
<reference evidence="4 5" key="1">
    <citation type="submission" date="2022-09" db="EMBL/GenBank/DDBJ databases">
        <title>Enrichment on poylsaccharides allowed isolation of novel metabolic and taxonomic groups of Haloarchaea.</title>
        <authorList>
            <person name="Sorokin D.Y."/>
            <person name="Elcheninov A.G."/>
            <person name="Khizhniak T.V."/>
            <person name="Kolganova T.V."/>
            <person name="Kublanov I.V."/>
        </authorList>
    </citation>
    <scope>NUCLEOTIDE SEQUENCE [LARGE SCALE GENOMIC DNA]</scope>
    <source>
        <strain evidence="4 5">AArc-m2/3/4</strain>
    </source>
</reference>
<dbReference type="RefSeq" id="WP_338008623.1">
    <property type="nucleotide sequence ID" value="NZ_JAOPKB010000012.1"/>
</dbReference>
<feature type="region of interest" description="Disordered" evidence="1">
    <location>
        <begin position="289"/>
        <end position="309"/>
    </location>
</feature>
<feature type="compositionally biased region" description="Basic and acidic residues" evidence="1">
    <location>
        <begin position="294"/>
        <end position="309"/>
    </location>
</feature>
<accession>A0ABT2QI11</accession>
<gene>
    <name evidence="4" type="ORF">OB955_17730</name>
</gene>
<feature type="transmembrane region" description="Helical" evidence="2">
    <location>
        <begin position="227"/>
        <end position="247"/>
    </location>
</feature>
<keyword evidence="2" id="KW-0472">Membrane</keyword>
<comment type="caution">
    <text evidence="4">The sequence shown here is derived from an EMBL/GenBank/DDBJ whole genome shotgun (WGS) entry which is preliminary data.</text>
</comment>
<dbReference type="Pfam" id="PF24003">
    <property type="entry name" value="DUF7319"/>
    <property type="match status" value="1"/>
</dbReference>
<protein>
    <recommendedName>
        <fullName evidence="3">DUF7319 domain-containing protein</fullName>
    </recommendedName>
</protein>
<name>A0ABT2QI11_9EURY</name>
<feature type="transmembrane region" description="Helical" evidence="2">
    <location>
        <begin position="202"/>
        <end position="221"/>
    </location>
</feature>